<sequence length="76" mass="8521">MSRSLLTLAELQAEYRAHRLDTAQYLAAFDDVNRRHQTTDRIRGGVFGGMAVGLGITALIVPRIAWPFGFSSTWRL</sequence>
<evidence type="ECO:0000313" key="2">
    <source>
        <dbReference type="EMBL" id="AEW04638.1"/>
    </source>
</evidence>
<keyword evidence="1" id="KW-0472">Membrane</keyword>
<proteinExistence type="predicted"/>
<dbReference type="AlphaFoldDB" id="G8TUJ1"/>
<dbReference type="PATRIC" id="fig|679936.5.peg.1199"/>
<organism evidence="2 3">
    <name type="scientific">Sulfobacillus acidophilus (strain ATCC 700253 / DSM 10332 / NAL)</name>
    <dbReference type="NCBI Taxonomy" id="679936"/>
    <lineage>
        <taxon>Bacteria</taxon>
        <taxon>Bacillati</taxon>
        <taxon>Bacillota</taxon>
        <taxon>Clostridia</taxon>
        <taxon>Eubacteriales</taxon>
        <taxon>Clostridiales Family XVII. Incertae Sedis</taxon>
        <taxon>Sulfobacillus</taxon>
    </lineage>
</organism>
<dbReference type="STRING" id="679936.Sulac_1138"/>
<name>G8TUJ1_SULAD</name>
<keyword evidence="3" id="KW-1185">Reference proteome</keyword>
<reference evidence="2 3" key="2">
    <citation type="journal article" date="2012" name="Stand. Genomic Sci.">
        <title>Complete genome sequence of the moderately thermophilic mineral-sulfide-oxidizing firmicute Sulfobacillus acidophilus type strain (NAL(T)).</title>
        <authorList>
            <person name="Anderson I."/>
            <person name="Chertkov O."/>
            <person name="Chen A."/>
            <person name="Saunders E."/>
            <person name="Lapidus A."/>
            <person name="Nolan M."/>
            <person name="Lucas S."/>
            <person name="Hammon N."/>
            <person name="Deshpande S."/>
            <person name="Cheng J.F."/>
            <person name="Han C."/>
            <person name="Tapia R."/>
            <person name="Goodwin L.A."/>
            <person name="Pitluck S."/>
            <person name="Liolios K."/>
            <person name="Pagani I."/>
            <person name="Ivanova N."/>
            <person name="Mikhailova N."/>
            <person name="Pati A."/>
            <person name="Palaniappan K."/>
            <person name="Land M."/>
            <person name="Pan C."/>
            <person name="Rohde M."/>
            <person name="Pukall R."/>
            <person name="Goker M."/>
            <person name="Detter J.C."/>
            <person name="Woyke T."/>
            <person name="Bristow J."/>
            <person name="Eisen J.A."/>
            <person name="Markowitz V."/>
            <person name="Hugenholtz P."/>
            <person name="Kyrpides N.C."/>
            <person name="Klenk H.P."/>
            <person name="Mavromatis K."/>
        </authorList>
    </citation>
    <scope>NUCLEOTIDE SEQUENCE [LARGE SCALE GENOMIC DNA]</scope>
    <source>
        <strain evidence="3">ATCC 700253 / DSM 10332 / NAL</strain>
    </source>
</reference>
<gene>
    <name evidence="2" type="ordered locus">Sulac_1138</name>
</gene>
<feature type="transmembrane region" description="Helical" evidence="1">
    <location>
        <begin position="44"/>
        <end position="66"/>
    </location>
</feature>
<accession>G8TUJ1</accession>
<evidence type="ECO:0000256" key="1">
    <source>
        <dbReference type="SAM" id="Phobius"/>
    </source>
</evidence>
<keyword evidence="1" id="KW-0812">Transmembrane</keyword>
<dbReference type="EMBL" id="CP003179">
    <property type="protein sequence ID" value="AEW04638.1"/>
    <property type="molecule type" value="Genomic_DNA"/>
</dbReference>
<protein>
    <submittedName>
        <fullName evidence="2">Uncharacterized protein</fullName>
    </submittedName>
</protein>
<evidence type="ECO:0000313" key="3">
    <source>
        <dbReference type="Proteomes" id="UP000005439"/>
    </source>
</evidence>
<dbReference type="HOGENOM" id="CLU_2653116_0_0_9"/>
<keyword evidence="1" id="KW-1133">Transmembrane helix</keyword>
<dbReference type="Proteomes" id="UP000005439">
    <property type="component" value="Chromosome"/>
</dbReference>
<dbReference type="KEGG" id="sap:Sulac_1138"/>
<reference evidence="3" key="1">
    <citation type="submission" date="2011-12" db="EMBL/GenBank/DDBJ databases">
        <title>The complete genome of chromosome of Sulfobacillus acidophilus DSM 10332.</title>
        <authorList>
            <person name="Lucas S."/>
            <person name="Han J."/>
            <person name="Lapidus A."/>
            <person name="Bruce D."/>
            <person name="Goodwin L."/>
            <person name="Pitluck S."/>
            <person name="Peters L."/>
            <person name="Kyrpides N."/>
            <person name="Mavromatis K."/>
            <person name="Ivanova N."/>
            <person name="Mikhailova N."/>
            <person name="Chertkov O."/>
            <person name="Saunders E."/>
            <person name="Detter J.C."/>
            <person name="Tapia R."/>
            <person name="Han C."/>
            <person name="Land M."/>
            <person name="Hauser L."/>
            <person name="Markowitz V."/>
            <person name="Cheng J.-F."/>
            <person name="Hugenholtz P."/>
            <person name="Woyke T."/>
            <person name="Wu D."/>
            <person name="Pukall R."/>
            <person name="Gehrich-Schroeter G."/>
            <person name="Schneider S."/>
            <person name="Klenk H.-P."/>
            <person name="Eisen J.A."/>
        </authorList>
    </citation>
    <scope>NUCLEOTIDE SEQUENCE [LARGE SCALE GENOMIC DNA]</scope>
    <source>
        <strain evidence="3">ATCC 700253 / DSM 10332 / NAL</strain>
    </source>
</reference>